<evidence type="ECO:0000259" key="1">
    <source>
        <dbReference type="Pfam" id="PF01609"/>
    </source>
</evidence>
<dbReference type="InterPro" id="IPR053172">
    <property type="entry name" value="Tn903_transposase"/>
</dbReference>
<dbReference type="Pfam" id="PF01609">
    <property type="entry name" value="DDE_Tnp_1"/>
    <property type="match status" value="1"/>
</dbReference>
<proteinExistence type="predicted"/>
<dbReference type="EMBL" id="LNGF01000006">
    <property type="protein sequence ID" value="KYC48396.1"/>
    <property type="molecule type" value="Genomic_DNA"/>
</dbReference>
<organism evidence="2 3">
    <name type="scientific">Candidatus Methanofastidiosum methylothiophilum</name>
    <dbReference type="NCBI Taxonomy" id="1705564"/>
    <lineage>
        <taxon>Archaea</taxon>
        <taxon>Methanobacteriati</taxon>
        <taxon>Methanobacteriota</taxon>
        <taxon>Stenosarchaea group</taxon>
        <taxon>Candidatus Methanofastidiosia</taxon>
        <taxon>Candidatus Methanofastidiosales</taxon>
        <taxon>Candidatus Methanofastidiosaceae</taxon>
        <taxon>Candidatus Methanofastidiosum</taxon>
    </lineage>
</organism>
<dbReference type="GO" id="GO:0003677">
    <property type="term" value="F:DNA binding"/>
    <property type="evidence" value="ECO:0007669"/>
    <property type="project" value="InterPro"/>
</dbReference>
<feature type="domain" description="Transposase IS4-like" evidence="1">
    <location>
        <begin position="112"/>
        <end position="282"/>
    </location>
</feature>
<dbReference type="AlphaFoldDB" id="A0A150ITU1"/>
<dbReference type="GO" id="GO:0004803">
    <property type="term" value="F:transposase activity"/>
    <property type="evidence" value="ECO:0007669"/>
    <property type="project" value="InterPro"/>
</dbReference>
<dbReference type="Proteomes" id="UP000091929">
    <property type="component" value="Unassembled WGS sequence"/>
</dbReference>
<dbReference type="SUPFAM" id="SSF53098">
    <property type="entry name" value="Ribonuclease H-like"/>
    <property type="match status" value="1"/>
</dbReference>
<reference evidence="2 3" key="1">
    <citation type="journal article" date="2016" name="ISME J.">
        <title>Chasing the elusive Euryarchaeota class WSA2: genomes reveal a uniquely fastidious methyl-reducing methanogen.</title>
        <authorList>
            <person name="Nobu M.K."/>
            <person name="Narihiro T."/>
            <person name="Kuroda K."/>
            <person name="Mei R."/>
            <person name="Liu W.T."/>
        </authorList>
    </citation>
    <scope>NUCLEOTIDE SEQUENCE [LARGE SCALE GENOMIC DNA]</scope>
    <source>
        <strain evidence="2">B15fssc0709_Meth_Bin003</strain>
    </source>
</reference>
<sequence>MPGESDSINEKYVKMGMFCISFDFLNDVWDKELSLMNKDKVGRPYLYPESFIRFVATVRTAYGLRYRQTEGFLRVISEHSSKIRPADYTTIWRRTLQMKVELEAIEDVSELTVILDSTGFKMTDAGSWVNYLYGKNKNYLKAHAAIDAKTGKLIGIVVTGRDVHDSEMGVFLVEGVAFKVLIADGAYDTRDMFNLVAEKNAVPVIKIRKNASTRSLGSPLRAKSVREVKKIGQGAWKEKYGYGRRWRIESYFSAVKRLFGEGTTAKRFDMAQKEVMMKFLLYDQLQQLV</sequence>
<name>A0A150ITU1_9EURY</name>
<gene>
    <name evidence="2" type="ORF">APG11_00409</name>
</gene>
<dbReference type="NCBIfam" id="NF033579">
    <property type="entry name" value="transpos_IS5_2"/>
    <property type="match status" value="1"/>
</dbReference>
<dbReference type="InterPro" id="IPR002559">
    <property type="entry name" value="Transposase_11"/>
</dbReference>
<evidence type="ECO:0000313" key="3">
    <source>
        <dbReference type="Proteomes" id="UP000091929"/>
    </source>
</evidence>
<accession>A0A150ITU1</accession>
<dbReference type="PANTHER" id="PTHR34631:SF3">
    <property type="entry name" value="ISSOD12 TRANSPOSASE TNPA_ISSOD12"/>
    <property type="match status" value="1"/>
</dbReference>
<comment type="caution">
    <text evidence="2">The sequence shown here is derived from an EMBL/GenBank/DDBJ whole genome shotgun (WGS) entry which is preliminary data.</text>
</comment>
<dbReference type="PANTHER" id="PTHR34631">
    <property type="match status" value="1"/>
</dbReference>
<dbReference type="InterPro" id="IPR053520">
    <property type="entry name" value="Transposase_Tn903"/>
</dbReference>
<dbReference type="InterPro" id="IPR012337">
    <property type="entry name" value="RNaseH-like_sf"/>
</dbReference>
<protein>
    <submittedName>
        <fullName evidence="2">Transposase DDE domain protein</fullName>
    </submittedName>
</protein>
<dbReference type="GO" id="GO:0006313">
    <property type="term" value="P:DNA transposition"/>
    <property type="evidence" value="ECO:0007669"/>
    <property type="project" value="InterPro"/>
</dbReference>
<evidence type="ECO:0000313" key="2">
    <source>
        <dbReference type="EMBL" id="KYC48396.1"/>
    </source>
</evidence>